<sequence length="77" mass="9026">MYTHIFSQRYGLICMSICMFLIVCFCALYVGTCRRRLRNQTLLHRQELIKKFFDIGSNITPAHKKRTLTQYGGGNFT</sequence>
<protein>
    <submittedName>
        <fullName evidence="2">Uncharacterized protein</fullName>
    </submittedName>
</protein>
<accession>A0A0L8HW55</accession>
<evidence type="ECO:0000313" key="2">
    <source>
        <dbReference type="EMBL" id="KOF93437.1"/>
    </source>
</evidence>
<proteinExistence type="predicted"/>
<keyword evidence="1" id="KW-0472">Membrane</keyword>
<evidence type="ECO:0000256" key="1">
    <source>
        <dbReference type="SAM" id="Phobius"/>
    </source>
</evidence>
<dbReference type="AlphaFoldDB" id="A0A0L8HW55"/>
<feature type="transmembrane region" description="Helical" evidence="1">
    <location>
        <begin position="12"/>
        <end position="31"/>
    </location>
</feature>
<keyword evidence="1" id="KW-1133">Transmembrane helix</keyword>
<reference evidence="2" key="1">
    <citation type="submission" date="2015-07" db="EMBL/GenBank/DDBJ databases">
        <title>MeaNS - Measles Nucleotide Surveillance Program.</title>
        <authorList>
            <person name="Tran T."/>
            <person name="Druce J."/>
        </authorList>
    </citation>
    <scope>NUCLEOTIDE SEQUENCE</scope>
    <source>
        <strain evidence="2">UCB-OBI-ISO-001</strain>
        <tissue evidence="2">Gonad</tissue>
    </source>
</reference>
<gene>
    <name evidence="2" type="ORF">OCBIM_22004508mg</name>
</gene>
<dbReference type="EMBL" id="KQ417173">
    <property type="protein sequence ID" value="KOF93437.1"/>
    <property type="molecule type" value="Genomic_DNA"/>
</dbReference>
<organism evidence="2">
    <name type="scientific">Octopus bimaculoides</name>
    <name type="common">California two-spotted octopus</name>
    <dbReference type="NCBI Taxonomy" id="37653"/>
    <lineage>
        <taxon>Eukaryota</taxon>
        <taxon>Metazoa</taxon>
        <taxon>Spiralia</taxon>
        <taxon>Lophotrochozoa</taxon>
        <taxon>Mollusca</taxon>
        <taxon>Cephalopoda</taxon>
        <taxon>Coleoidea</taxon>
        <taxon>Octopodiformes</taxon>
        <taxon>Octopoda</taxon>
        <taxon>Incirrata</taxon>
        <taxon>Octopodidae</taxon>
        <taxon>Octopus</taxon>
    </lineage>
</organism>
<name>A0A0L8HW55_OCTBM</name>
<keyword evidence="1" id="KW-0812">Transmembrane</keyword>